<keyword evidence="4" id="KW-1185">Reference proteome</keyword>
<feature type="coiled-coil region" evidence="1">
    <location>
        <begin position="78"/>
        <end position="112"/>
    </location>
</feature>
<keyword evidence="1" id="KW-0175">Coiled coil</keyword>
<evidence type="ECO:0000256" key="1">
    <source>
        <dbReference type="SAM" id="Coils"/>
    </source>
</evidence>
<name>A0A6C2U0S9_PONDE</name>
<dbReference type="Proteomes" id="UP000366872">
    <property type="component" value="Unassembled WGS sequence"/>
</dbReference>
<reference evidence="3 4" key="1">
    <citation type="submission" date="2019-04" db="EMBL/GenBank/DDBJ databases">
        <authorList>
            <person name="Van Vliet M D."/>
        </authorList>
    </citation>
    <scope>NUCLEOTIDE SEQUENCE [LARGE SCALE GENOMIC DNA]</scope>
    <source>
        <strain evidence="3 4">F1</strain>
    </source>
</reference>
<proteinExistence type="predicted"/>
<evidence type="ECO:0000256" key="2">
    <source>
        <dbReference type="SAM" id="MobiDB-lite"/>
    </source>
</evidence>
<organism evidence="3 4">
    <name type="scientific">Pontiella desulfatans</name>
    <dbReference type="NCBI Taxonomy" id="2750659"/>
    <lineage>
        <taxon>Bacteria</taxon>
        <taxon>Pseudomonadati</taxon>
        <taxon>Kiritimatiellota</taxon>
        <taxon>Kiritimatiellia</taxon>
        <taxon>Kiritimatiellales</taxon>
        <taxon>Pontiellaceae</taxon>
        <taxon>Pontiella</taxon>
    </lineage>
</organism>
<protein>
    <submittedName>
        <fullName evidence="3">Uncharacterized protein</fullName>
    </submittedName>
</protein>
<evidence type="ECO:0000313" key="4">
    <source>
        <dbReference type="Proteomes" id="UP000366872"/>
    </source>
</evidence>
<sequence length="210" mass="24216">MIEYQLGPDERFVDIYEPRTKSYDALHSHRLVDRVMCEMESLLKDLEDYHPMMPKVDDGGTSECPFAEDIYREKQKREKKVSEKANTLRDMKAELDREVERCKRNLQRISVDASKISTGAAQEKYAEGLGRQEREYVEASRLKDEVVELLHRVDATLAASRKKSFPLPLEEQMPSSGMKMSASSYPDDNDNHELTQEVNDLLSMGPRGRN</sequence>
<accession>A0A6C2U0S9</accession>
<dbReference type="EMBL" id="CAAHFG010000001">
    <property type="protein sequence ID" value="VGO13477.1"/>
    <property type="molecule type" value="Genomic_DNA"/>
</dbReference>
<feature type="region of interest" description="Disordered" evidence="2">
    <location>
        <begin position="160"/>
        <end position="210"/>
    </location>
</feature>
<evidence type="ECO:0000313" key="3">
    <source>
        <dbReference type="EMBL" id="VGO13477.1"/>
    </source>
</evidence>
<gene>
    <name evidence="3" type="ORF">PDESU_02034</name>
</gene>
<dbReference type="RefSeq" id="WP_136079047.1">
    <property type="nucleotide sequence ID" value="NZ_CAAHFG010000001.1"/>
</dbReference>
<dbReference type="AlphaFoldDB" id="A0A6C2U0S9"/>